<gene>
    <name evidence="1" type="ORF">CEXT_96191</name>
</gene>
<dbReference type="EMBL" id="BPLR01013080">
    <property type="protein sequence ID" value="GIY58595.1"/>
    <property type="molecule type" value="Genomic_DNA"/>
</dbReference>
<proteinExistence type="predicted"/>
<evidence type="ECO:0000313" key="2">
    <source>
        <dbReference type="Proteomes" id="UP001054945"/>
    </source>
</evidence>
<name>A0AAV4ULM4_CAEEX</name>
<sequence>MSASFMGKNSGALSSRGIWPRIMNSATGGVCIGINCDSSAGNEIRPRLLLASKQAGALASDDLSPNSLCYLGDYICHALICQPAFPAIFTSSLPRIPCNSKPFRGYDV</sequence>
<dbReference type="Proteomes" id="UP001054945">
    <property type="component" value="Unassembled WGS sequence"/>
</dbReference>
<dbReference type="AlphaFoldDB" id="A0AAV4ULM4"/>
<keyword evidence="2" id="KW-1185">Reference proteome</keyword>
<organism evidence="1 2">
    <name type="scientific">Caerostris extrusa</name>
    <name type="common">Bark spider</name>
    <name type="synonym">Caerostris bankana</name>
    <dbReference type="NCBI Taxonomy" id="172846"/>
    <lineage>
        <taxon>Eukaryota</taxon>
        <taxon>Metazoa</taxon>
        <taxon>Ecdysozoa</taxon>
        <taxon>Arthropoda</taxon>
        <taxon>Chelicerata</taxon>
        <taxon>Arachnida</taxon>
        <taxon>Araneae</taxon>
        <taxon>Araneomorphae</taxon>
        <taxon>Entelegynae</taxon>
        <taxon>Araneoidea</taxon>
        <taxon>Araneidae</taxon>
        <taxon>Caerostris</taxon>
    </lineage>
</organism>
<evidence type="ECO:0000313" key="1">
    <source>
        <dbReference type="EMBL" id="GIY58595.1"/>
    </source>
</evidence>
<comment type="caution">
    <text evidence="1">The sequence shown here is derived from an EMBL/GenBank/DDBJ whole genome shotgun (WGS) entry which is preliminary data.</text>
</comment>
<protein>
    <submittedName>
        <fullName evidence="1">Uncharacterized protein</fullName>
    </submittedName>
</protein>
<accession>A0AAV4ULM4</accession>
<reference evidence="1 2" key="1">
    <citation type="submission" date="2021-06" db="EMBL/GenBank/DDBJ databases">
        <title>Caerostris extrusa draft genome.</title>
        <authorList>
            <person name="Kono N."/>
            <person name="Arakawa K."/>
        </authorList>
    </citation>
    <scope>NUCLEOTIDE SEQUENCE [LARGE SCALE GENOMIC DNA]</scope>
</reference>